<evidence type="ECO:0000256" key="1">
    <source>
        <dbReference type="SAM" id="SignalP"/>
    </source>
</evidence>
<dbReference type="Pfam" id="PF00248">
    <property type="entry name" value="Aldo_ket_red"/>
    <property type="match status" value="1"/>
</dbReference>
<sequence>MSRRAWLRLAFGAGVAAMTSTSAAAATIRRPIPRSGEMLPVIGLGTYQAFDVGGAESEREPVREVLREFARRGGSVVDSSPMYGESEGVIGDLATELGVSPKLFLATKVWTTGRDDGIRQMEQSFRRMRTQRMDLMQVHNLLDWRTHLATLRAWKEQGRVRYIGITHYTATAYDELARVLRSEELDFVQLNYSIIERDAEQRLLPLAAERRVAVLVNRPFAEARLFNRVRGKALPPWAAEIGCNTWAQFFLKFVVAHPAVTCAIPATSKAKHLVDNMQAGVGPLPDESTRARMARYLEQI</sequence>
<dbReference type="SUPFAM" id="SSF51430">
    <property type="entry name" value="NAD(P)-linked oxidoreductase"/>
    <property type="match status" value="1"/>
</dbReference>
<dbReference type="AlphaFoldDB" id="A0A1F6V9X2"/>
<keyword evidence="1" id="KW-0732">Signal</keyword>
<dbReference type="Gene3D" id="3.20.20.100">
    <property type="entry name" value="NADP-dependent oxidoreductase domain"/>
    <property type="match status" value="1"/>
</dbReference>
<comment type="caution">
    <text evidence="3">The sequence shown here is derived from an EMBL/GenBank/DDBJ whole genome shotgun (WGS) entry which is preliminary data.</text>
</comment>
<name>A0A1F6V9X2_9PROT</name>
<dbReference type="InterPro" id="IPR023210">
    <property type="entry name" value="NADP_OxRdtase_dom"/>
</dbReference>
<accession>A0A1F6V9X2</accession>
<evidence type="ECO:0000259" key="2">
    <source>
        <dbReference type="Pfam" id="PF00248"/>
    </source>
</evidence>
<dbReference type="InterPro" id="IPR036812">
    <property type="entry name" value="NAD(P)_OxRdtase_dom_sf"/>
</dbReference>
<evidence type="ECO:0000313" key="3">
    <source>
        <dbReference type="EMBL" id="OGI66379.1"/>
    </source>
</evidence>
<evidence type="ECO:0000313" key="4">
    <source>
        <dbReference type="Proteomes" id="UP000179076"/>
    </source>
</evidence>
<protein>
    <submittedName>
        <fullName evidence="3">Aldo/keto reductase</fullName>
    </submittedName>
</protein>
<feature type="domain" description="NADP-dependent oxidoreductase" evidence="2">
    <location>
        <begin position="42"/>
        <end position="288"/>
    </location>
</feature>
<dbReference type="CDD" id="cd19095">
    <property type="entry name" value="AKR_PA4992-like"/>
    <property type="match status" value="1"/>
</dbReference>
<dbReference type="PANTHER" id="PTHR43638:SF3">
    <property type="entry name" value="ALDEHYDE REDUCTASE"/>
    <property type="match status" value="1"/>
</dbReference>
<organism evidence="3 4">
    <name type="scientific">Candidatus Muproteobacteria bacterium RBG_16_60_9</name>
    <dbReference type="NCBI Taxonomy" id="1817755"/>
    <lineage>
        <taxon>Bacteria</taxon>
        <taxon>Pseudomonadati</taxon>
        <taxon>Pseudomonadota</taxon>
        <taxon>Candidatus Muproteobacteria</taxon>
    </lineage>
</organism>
<gene>
    <name evidence="3" type="ORF">A2W18_13405</name>
</gene>
<proteinExistence type="predicted"/>
<reference evidence="3 4" key="1">
    <citation type="journal article" date="2016" name="Nat. Commun.">
        <title>Thousands of microbial genomes shed light on interconnected biogeochemical processes in an aquifer system.</title>
        <authorList>
            <person name="Anantharaman K."/>
            <person name="Brown C.T."/>
            <person name="Hug L.A."/>
            <person name="Sharon I."/>
            <person name="Castelle C.J."/>
            <person name="Probst A.J."/>
            <person name="Thomas B.C."/>
            <person name="Singh A."/>
            <person name="Wilkins M.J."/>
            <person name="Karaoz U."/>
            <person name="Brodie E.L."/>
            <person name="Williams K.H."/>
            <person name="Hubbard S.S."/>
            <person name="Banfield J.F."/>
        </authorList>
    </citation>
    <scope>NUCLEOTIDE SEQUENCE [LARGE SCALE GENOMIC DNA]</scope>
</reference>
<feature type="signal peptide" evidence="1">
    <location>
        <begin position="1"/>
        <end position="25"/>
    </location>
</feature>
<dbReference type="PANTHER" id="PTHR43638">
    <property type="entry name" value="OXIDOREDUCTASE, ALDO/KETO REDUCTASE FAMILY PROTEIN"/>
    <property type="match status" value="1"/>
</dbReference>
<dbReference type="EMBL" id="MFSP01000089">
    <property type="protein sequence ID" value="OGI66379.1"/>
    <property type="molecule type" value="Genomic_DNA"/>
</dbReference>
<feature type="chain" id="PRO_5009527179" evidence="1">
    <location>
        <begin position="26"/>
        <end position="300"/>
    </location>
</feature>
<dbReference type="Proteomes" id="UP000179076">
    <property type="component" value="Unassembled WGS sequence"/>
</dbReference>